<name>A0AAE3ZR39_9ACTN</name>
<evidence type="ECO:0000256" key="2">
    <source>
        <dbReference type="SAM" id="Phobius"/>
    </source>
</evidence>
<feature type="domain" description="DUF5667" evidence="3">
    <location>
        <begin position="136"/>
        <end position="205"/>
    </location>
</feature>
<gene>
    <name evidence="4" type="ORF">J2S44_004326</name>
</gene>
<accession>A0AAE3ZR39</accession>
<keyword evidence="5" id="KW-1185">Reference proteome</keyword>
<comment type="caution">
    <text evidence="4">The sequence shown here is derived from an EMBL/GenBank/DDBJ whole genome shotgun (WGS) entry which is preliminary data.</text>
</comment>
<dbReference type="EMBL" id="JAVDYC010000001">
    <property type="protein sequence ID" value="MDR7324076.1"/>
    <property type="molecule type" value="Genomic_DNA"/>
</dbReference>
<keyword evidence="2" id="KW-0472">Membrane</keyword>
<dbReference type="Pfam" id="PF18915">
    <property type="entry name" value="DUF5667"/>
    <property type="match status" value="1"/>
</dbReference>
<feature type="transmembrane region" description="Helical" evidence="2">
    <location>
        <begin position="113"/>
        <end position="131"/>
    </location>
</feature>
<keyword evidence="2" id="KW-0812">Transmembrane</keyword>
<feature type="compositionally biased region" description="Low complexity" evidence="1">
    <location>
        <begin position="319"/>
        <end position="341"/>
    </location>
</feature>
<dbReference type="InterPro" id="IPR043725">
    <property type="entry name" value="DUF5667"/>
</dbReference>
<evidence type="ECO:0000259" key="3">
    <source>
        <dbReference type="Pfam" id="PF18915"/>
    </source>
</evidence>
<reference evidence="4 5" key="1">
    <citation type="submission" date="2023-07" db="EMBL/GenBank/DDBJ databases">
        <title>Sequencing the genomes of 1000 actinobacteria strains.</title>
        <authorList>
            <person name="Klenk H.-P."/>
        </authorList>
    </citation>
    <scope>NUCLEOTIDE SEQUENCE [LARGE SCALE GENOMIC DNA]</scope>
    <source>
        <strain evidence="4 5">DSM 44711</strain>
    </source>
</reference>
<evidence type="ECO:0000313" key="4">
    <source>
        <dbReference type="EMBL" id="MDR7324076.1"/>
    </source>
</evidence>
<dbReference type="Proteomes" id="UP001183629">
    <property type="component" value="Unassembled WGS sequence"/>
</dbReference>
<protein>
    <recommendedName>
        <fullName evidence="3">DUF5667 domain-containing protein</fullName>
    </recommendedName>
</protein>
<proteinExistence type="predicted"/>
<organism evidence="4 5">
    <name type="scientific">Catenuloplanes niger</name>
    <dbReference type="NCBI Taxonomy" id="587534"/>
    <lineage>
        <taxon>Bacteria</taxon>
        <taxon>Bacillati</taxon>
        <taxon>Actinomycetota</taxon>
        <taxon>Actinomycetes</taxon>
        <taxon>Micromonosporales</taxon>
        <taxon>Micromonosporaceae</taxon>
        <taxon>Catenuloplanes</taxon>
    </lineage>
</organism>
<sequence length="394" mass="40166">MRNVIFDRRRAERFAQLLDEADGGPRHHGRSRADDQVAELVALGHELNGASPGPEIDSDFRTGLRAMLMATAEREGIGVTATDPEDAGGPVARLLKAGTAADAAGRRLRARGAIVVGVLAGAVVVSGMSAASSDANPGDALYSVKRHSEQAQLALAGSDEDKGRLYLEFAATRLREARAVTDDTAGFETVLNDMDADTREGVKLLAGAATREHSGTPLEPVDPFVTAQRRQIGGFLDTLSGANRDRALGSLILLDSVDKRSRALTDGFACPAAETLPQTDALGPLPNVCGDEDDPVGSPVHGGGQRSQDQVPAARETDGGTPATGAPAATGTPAPAATATPAPAPAVDEPAAGTGTGTGDEPVIEEPEPSAPAPSPTPAGKNVLEDLLGGLLGG</sequence>
<dbReference type="AlphaFoldDB" id="A0AAE3ZR39"/>
<evidence type="ECO:0000256" key="1">
    <source>
        <dbReference type="SAM" id="MobiDB-lite"/>
    </source>
</evidence>
<feature type="region of interest" description="Disordered" evidence="1">
    <location>
        <begin position="277"/>
        <end position="394"/>
    </location>
</feature>
<evidence type="ECO:0000313" key="5">
    <source>
        <dbReference type="Proteomes" id="UP001183629"/>
    </source>
</evidence>
<keyword evidence="2" id="KW-1133">Transmembrane helix</keyword>